<comment type="catalytic activity">
    <reaction evidence="1 18">
        <text>a 1,2-diacyl-sn-glycero-3-phosphate + CTP + H(+) = a CDP-1,2-diacyl-sn-glycerol + diphosphate</text>
        <dbReference type="Rhea" id="RHEA:16229"/>
        <dbReference type="ChEBI" id="CHEBI:15378"/>
        <dbReference type="ChEBI" id="CHEBI:33019"/>
        <dbReference type="ChEBI" id="CHEBI:37563"/>
        <dbReference type="ChEBI" id="CHEBI:58332"/>
        <dbReference type="ChEBI" id="CHEBI:58608"/>
        <dbReference type="EC" id="2.7.7.41"/>
    </reaction>
</comment>
<keyword evidence="17" id="KW-1208">Phospholipid metabolism</keyword>
<dbReference type="GO" id="GO:0004605">
    <property type="term" value="F:phosphatidate cytidylyltransferase activity"/>
    <property type="evidence" value="ECO:0007669"/>
    <property type="project" value="UniProtKB-EC"/>
</dbReference>
<proteinExistence type="inferred from homology"/>
<accession>A0A444J681</accession>
<evidence type="ECO:0000256" key="10">
    <source>
        <dbReference type="ARBA" id="ARBA00022679"/>
    </source>
</evidence>
<evidence type="ECO:0000256" key="14">
    <source>
        <dbReference type="ARBA" id="ARBA00023098"/>
    </source>
</evidence>
<feature type="transmembrane region" description="Helical" evidence="19">
    <location>
        <begin position="103"/>
        <end position="129"/>
    </location>
</feature>
<feature type="transmembrane region" description="Helical" evidence="19">
    <location>
        <begin position="12"/>
        <end position="40"/>
    </location>
</feature>
<dbReference type="PANTHER" id="PTHR46382:SF1">
    <property type="entry name" value="PHOSPHATIDATE CYTIDYLYLTRANSFERASE"/>
    <property type="match status" value="1"/>
</dbReference>
<feature type="transmembrane region" description="Helical" evidence="19">
    <location>
        <begin position="77"/>
        <end position="96"/>
    </location>
</feature>
<evidence type="ECO:0000313" key="20">
    <source>
        <dbReference type="EMBL" id="RWX48573.1"/>
    </source>
</evidence>
<dbReference type="EMBL" id="MTKP01000134">
    <property type="protein sequence ID" value="RWX48573.1"/>
    <property type="molecule type" value="Genomic_DNA"/>
</dbReference>
<keyword evidence="10 18" id="KW-0808">Transferase</keyword>
<keyword evidence="9" id="KW-0444">Lipid biosynthesis</keyword>
<comment type="subcellular location">
    <subcellularLocation>
        <location evidence="2">Cell membrane</location>
        <topology evidence="2">Multi-pass membrane protein</topology>
    </subcellularLocation>
</comment>
<dbReference type="Pfam" id="PF01148">
    <property type="entry name" value="CTP_transf_1"/>
    <property type="match status" value="1"/>
</dbReference>
<evidence type="ECO:0000256" key="8">
    <source>
        <dbReference type="ARBA" id="ARBA00022475"/>
    </source>
</evidence>
<evidence type="ECO:0000256" key="18">
    <source>
        <dbReference type="RuleBase" id="RU003938"/>
    </source>
</evidence>
<keyword evidence="21" id="KW-1185">Reference proteome</keyword>
<dbReference type="PROSITE" id="PS01315">
    <property type="entry name" value="CDS"/>
    <property type="match status" value="1"/>
</dbReference>
<dbReference type="AlphaFoldDB" id="A0A444J681"/>
<dbReference type="UniPathway" id="UPA00557">
    <property type="reaction ID" value="UER00614"/>
</dbReference>
<evidence type="ECO:0000256" key="12">
    <source>
        <dbReference type="ARBA" id="ARBA00022695"/>
    </source>
</evidence>
<comment type="pathway">
    <text evidence="3 18">Phospholipid metabolism; CDP-diacylglycerol biosynthesis; CDP-diacylglycerol from sn-glycerol 3-phosphate: step 3/3.</text>
</comment>
<keyword evidence="13 19" id="KW-1133">Transmembrane helix</keyword>
<evidence type="ECO:0000256" key="15">
    <source>
        <dbReference type="ARBA" id="ARBA00023136"/>
    </source>
</evidence>
<reference evidence="20 21" key="1">
    <citation type="submission" date="2017-01" db="EMBL/GenBank/DDBJ databases">
        <title>The cable genome- insights into the physiology and evolution of filamentous bacteria capable of sulfide oxidation via long distance electron transfer.</title>
        <authorList>
            <person name="Schreiber L."/>
            <person name="Bjerg J.T."/>
            <person name="Boggild A."/>
            <person name="Van De Vossenberg J."/>
            <person name="Meysman F."/>
            <person name="Nielsen L.P."/>
            <person name="Schramm A."/>
            <person name="Kjeldsen K.U."/>
        </authorList>
    </citation>
    <scope>NUCLEOTIDE SEQUENCE [LARGE SCALE GENOMIC DNA]</scope>
    <source>
        <strain evidence="20">A1</strain>
    </source>
</reference>
<dbReference type="GO" id="GO:0005886">
    <property type="term" value="C:plasma membrane"/>
    <property type="evidence" value="ECO:0007669"/>
    <property type="project" value="UniProtKB-SubCell"/>
</dbReference>
<comment type="similarity">
    <text evidence="5 18">Belongs to the CDS family.</text>
</comment>
<evidence type="ECO:0000256" key="9">
    <source>
        <dbReference type="ARBA" id="ARBA00022516"/>
    </source>
</evidence>
<evidence type="ECO:0000256" key="17">
    <source>
        <dbReference type="ARBA" id="ARBA00023264"/>
    </source>
</evidence>
<dbReference type="InterPro" id="IPR000374">
    <property type="entry name" value="PC_trans"/>
</dbReference>
<evidence type="ECO:0000256" key="4">
    <source>
        <dbReference type="ARBA" id="ARBA00005189"/>
    </source>
</evidence>
<keyword evidence="12 18" id="KW-0548">Nucleotidyltransferase</keyword>
<organism evidence="20 21">
    <name type="scientific">Candidatus Electrothrix communis</name>
    <dbReference type="NCBI Taxonomy" id="1859133"/>
    <lineage>
        <taxon>Bacteria</taxon>
        <taxon>Pseudomonadati</taxon>
        <taxon>Thermodesulfobacteriota</taxon>
        <taxon>Desulfobulbia</taxon>
        <taxon>Desulfobulbales</taxon>
        <taxon>Desulfobulbaceae</taxon>
        <taxon>Candidatus Electrothrix</taxon>
    </lineage>
</organism>
<evidence type="ECO:0000256" key="5">
    <source>
        <dbReference type="ARBA" id="ARBA00010185"/>
    </source>
</evidence>
<dbReference type="GO" id="GO:0016024">
    <property type="term" value="P:CDP-diacylglycerol biosynthetic process"/>
    <property type="evidence" value="ECO:0007669"/>
    <property type="project" value="UniProtKB-UniPathway"/>
</dbReference>
<evidence type="ECO:0000313" key="21">
    <source>
        <dbReference type="Proteomes" id="UP000288086"/>
    </source>
</evidence>
<comment type="pathway">
    <text evidence="4">Lipid metabolism.</text>
</comment>
<evidence type="ECO:0000256" key="3">
    <source>
        <dbReference type="ARBA" id="ARBA00005119"/>
    </source>
</evidence>
<evidence type="ECO:0000256" key="7">
    <source>
        <dbReference type="ARBA" id="ARBA00019373"/>
    </source>
</evidence>
<name>A0A444J681_9BACT</name>
<feature type="transmembrane region" description="Helical" evidence="19">
    <location>
        <begin position="200"/>
        <end position="219"/>
    </location>
</feature>
<keyword evidence="8" id="KW-1003">Cell membrane</keyword>
<protein>
    <recommendedName>
        <fullName evidence="7 18">Phosphatidate cytidylyltransferase</fullName>
        <ecNumber evidence="6 18">2.7.7.41</ecNumber>
    </recommendedName>
</protein>
<keyword evidence="11 18" id="KW-0812">Transmembrane</keyword>
<dbReference type="PANTHER" id="PTHR46382">
    <property type="entry name" value="PHOSPHATIDATE CYTIDYLYLTRANSFERASE"/>
    <property type="match status" value="1"/>
</dbReference>
<dbReference type="Proteomes" id="UP000288086">
    <property type="component" value="Unassembled WGS sequence"/>
</dbReference>
<evidence type="ECO:0000256" key="2">
    <source>
        <dbReference type="ARBA" id="ARBA00004651"/>
    </source>
</evidence>
<dbReference type="EC" id="2.7.7.41" evidence="6 18"/>
<evidence type="ECO:0000256" key="1">
    <source>
        <dbReference type="ARBA" id="ARBA00001698"/>
    </source>
</evidence>
<evidence type="ECO:0000256" key="6">
    <source>
        <dbReference type="ARBA" id="ARBA00012487"/>
    </source>
</evidence>
<feature type="transmembrane region" description="Helical" evidence="19">
    <location>
        <begin position="135"/>
        <end position="154"/>
    </location>
</feature>
<keyword evidence="16" id="KW-0594">Phospholipid biosynthesis</keyword>
<evidence type="ECO:0000256" key="19">
    <source>
        <dbReference type="SAM" id="Phobius"/>
    </source>
</evidence>
<keyword evidence="14" id="KW-0443">Lipid metabolism</keyword>
<feature type="transmembrane region" description="Helical" evidence="19">
    <location>
        <begin position="52"/>
        <end position="71"/>
    </location>
</feature>
<gene>
    <name evidence="20" type="ORF">VT98_11343</name>
</gene>
<evidence type="ECO:0000256" key="16">
    <source>
        <dbReference type="ARBA" id="ARBA00023209"/>
    </source>
</evidence>
<sequence length="266" mass="28253">MKQRLIPGIFMVVLWVLLLFLAPPFMFWCVLTIGTALALYEFFRMIDKTPGTDILILSLLTCLVPVLASADGSPSEVLVGSYLALLGLVMLTIFFYTRFVDALAFLMQAGFAVFYIGLCSAFLVLLRFLPDGSSWLLLLTAVTAGSDTGAYYSGRAFGKQKLCPSISPGKTINGAIGGILTAVFAVVFLGAFLLPEIGSFRLALAAALLALVGIAGDLAESIIKRGTGIKDSGTLLGGHGGLLDRIDSLLLTAPLLYLLLYSGVLQ</sequence>
<feature type="transmembrane region" description="Helical" evidence="19">
    <location>
        <begin position="175"/>
        <end position="194"/>
    </location>
</feature>
<evidence type="ECO:0000256" key="13">
    <source>
        <dbReference type="ARBA" id="ARBA00022989"/>
    </source>
</evidence>
<keyword evidence="15 19" id="KW-0472">Membrane</keyword>
<comment type="caution">
    <text evidence="20">The sequence shown here is derived from an EMBL/GenBank/DDBJ whole genome shotgun (WGS) entry which is preliminary data.</text>
</comment>
<evidence type="ECO:0000256" key="11">
    <source>
        <dbReference type="ARBA" id="ARBA00022692"/>
    </source>
</evidence>